<accession>A0A2T6ZK11</accession>
<feature type="compositionally biased region" description="Low complexity" evidence="1">
    <location>
        <begin position="161"/>
        <end position="172"/>
    </location>
</feature>
<sequence length="207" mass="23540">MQASNCSHEFTTPYRHHLHSNHTLTWEYQTRSYQENSPPIKPEKNMQKSGPAKIREGANQVSHLQRPSSRKPSHEGPIWKMLVQGAEKEPPVSPYSRTVRRKPTNPPLLAACCSPPPALISHPKFTESKKGSRREKNKTLLRQVIYHIRSNPLNSRSGEKPPTTRNPRTPTTIGSIPHIINHFPPSESLPVANLKHVNHRVFYGAQR</sequence>
<gene>
    <name evidence="2" type="ORF">B9Z19DRAFT_307467</name>
</gene>
<evidence type="ECO:0000256" key="1">
    <source>
        <dbReference type="SAM" id="MobiDB-lite"/>
    </source>
</evidence>
<dbReference type="AlphaFoldDB" id="A0A2T6ZK11"/>
<reference evidence="2 3" key="1">
    <citation type="submission" date="2017-04" db="EMBL/GenBank/DDBJ databases">
        <title>Draft genome sequence of Tuber borchii Vittad., a whitish edible truffle.</title>
        <authorList>
            <consortium name="DOE Joint Genome Institute"/>
            <person name="Murat C."/>
            <person name="Kuo A."/>
            <person name="Barry K.W."/>
            <person name="Clum A."/>
            <person name="Dockter R.B."/>
            <person name="Fauchery L."/>
            <person name="Iotti M."/>
            <person name="Kohler A."/>
            <person name="Labutti K."/>
            <person name="Lindquist E.A."/>
            <person name="Lipzen A."/>
            <person name="Ohm R.A."/>
            <person name="Wang M."/>
            <person name="Grigoriev I.V."/>
            <person name="Zambonelli A."/>
            <person name="Martin F.M."/>
        </authorList>
    </citation>
    <scope>NUCLEOTIDE SEQUENCE [LARGE SCALE GENOMIC DNA]</scope>
    <source>
        <strain evidence="2 3">Tbo3840</strain>
    </source>
</reference>
<organism evidence="2 3">
    <name type="scientific">Tuber borchii</name>
    <name type="common">White truffle</name>
    <dbReference type="NCBI Taxonomy" id="42251"/>
    <lineage>
        <taxon>Eukaryota</taxon>
        <taxon>Fungi</taxon>
        <taxon>Dikarya</taxon>
        <taxon>Ascomycota</taxon>
        <taxon>Pezizomycotina</taxon>
        <taxon>Pezizomycetes</taxon>
        <taxon>Pezizales</taxon>
        <taxon>Tuberaceae</taxon>
        <taxon>Tuber</taxon>
    </lineage>
</organism>
<keyword evidence="3" id="KW-1185">Reference proteome</keyword>
<name>A0A2T6ZK11_TUBBO</name>
<feature type="region of interest" description="Disordered" evidence="1">
    <location>
        <begin position="149"/>
        <end position="172"/>
    </location>
</feature>
<comment type="caution">
    <text evidence="2">The sequence shown here is derived from an EMBL/GenBank/DDBJ whole genome shotgun (WGS) entry which is preliminary data.</text>
</comment>
<dbReference type="Proteomes" id="UP000244722">
    <property type="component" value="Unassembled WGS sequence"/>
</dbReference>
<evidence type="ECO:0000313" key="3">
    <source>
        <dbReference type="Proteomes" id="UP000244722"/>
    </source>
</evidence>
<protein>
    <submittedName>
        <fullName evidence="2">Uncharacterized protein</fullName>
    </submittedName>
</protein>
<evidence type="ECO:0000313" key="2">
    <source>
        <dbReference type="EMBL" id="PUU75827.1"/>
    </source>
</evidence>
<feature type="region of interest" description="Disordered" evidence="1">
    <location>
        <begin position="31"/>
        <end position="76"/>
    </location>
</feature>
<proteinExistence type="predicted"/>
<dbReference type="EMBL" id="NESQ01000213">
    <property type="protein sequence ID" value="PUU75827.1"/>
    <property type="molecule type" value="Genomic_DNA"/>
</dbReference>